<dbReference type="GO" id="GO:0004674">
    <property type="term" value="F:protein serine/threonine kinase activity"/>
    <property type="evidence" value="ECO:0007669"/>
    <property type="project" value="UniProtKB-KW"/>
</dbReference>
<proteinExistence type="predicted"/>
<keyword evidence="3 6" id="KW-0547">Nucleotide-binding</keyword>
<feature type="compositionally biased region" description="Low complexity" evidence="7">
    <location>
        <begin position="29"/>
        <end position="41"/>
    </location>
</feature>
<dbReference type="PROSITE" id="PS00107">
    <property type="entry name" value="PROTEIN_KINASE_ATP"/>
    <property type="match status" value="1"/>
</dbReference>
<dbReference type="Proteomes" id="UP000232323">
    <property type="component" value="Unassembled WGS sequence"/>
</dbReference>
<evidence type="ECO:0000256" key="6">
    <source>
        <dbReference type="PROSITE-ProRule" id="PRU10141"/>
    </source>
</evidence>
<dbReference type="SUPFAM" id="SSF56112">
    <property type="entry name" value="Protein kinase-like (PK-like)"/>
    <property type="match status" value="1"/>
</dbReference>
<keyword evidence="5 6" id="KW-0067">ATP-binding</keyword>
<dbReference type="InterPro" id="IPR008271">
    <property type="entry name" value="Ser/Thr_kinase_AS"/>
</dbReference>
<reference evidence="9 10" key="1">
    <citation type="submission" date="2017-08" db="EMBL/GenBank/DDBJ databases">
        <title>Acidophilic green algal genome provides insights into adaptation to an acidic environment.</title>
        <authorList>
            <person name="Hirooka S."/>
            <person name="Hirose Y."/>
            <person name="Kanesaki Y."/>
            <person name="Higuchi S."/>
            <person name="Fujiwara T."/>
            <person name="Onuma R."/>
            <person name="Era A."/>
            <person name="Ohbayashi R."/>
            <person name="Uzuka A."/>
            <person name="Nozaki H."/>
            <person name="Yoshikawa H."/>
            <person name="Miyagishima S.Y."/>
        </authorList>
    </citation>
    <scope>NUCLEOTIDE SEQUENCE [LARGE SCALE GENOMIC DNA]</scope>
    <source>
        <strain evidence="9 10">NIES-2499</strain>
    </source>
</reference>
<keyword evidence="2" id="KW-0808">Transferase</keyword>
<dbReference type="PANTHER" id="PTHR47989">
    <property type="entry name" value="OS01G0750732 PROTEIN"/>
    <property type="match status" value="1"/>
</dbReference>
<dbReference type="Gene3D" id="3.30.200.20">
    <property type="entry name" value="Phosphorylase Kinase, domain 1"/>
    <property type="match status" value="1"/>
</dbReference>
<protein>
    <recommendedName>
        <fullName evidence="8">Protein kinase domain-containing protein</fullName>
    </recommendedName>
</protein>
<gene>
    <name evidence="9" type="ORF">CEUSTIGMA_g11836.t1</name>
</gene>
<dbReference type="InterPro" id="IPR011009">
    <property type="entry name" value="Kinase-like_dom_sf"/>
</dbReference>
<evidence type="ECO:0000256" key="7">
    <source>
        <dbReference type="SAM" id="MobiDB-lite"/>
    </source>
</evidence>
<organism evidence="9 10">
    <name type="scientific">Chlamydomonas eustigma</name>
    <dbReference type="NCBI Taxonomy" id="1157962"/>
    <lineage>
        <taxon>Eukaryota</taxon>
        <taxon>Viridiplantae</taxon>
        <taxon>Chlorophyta</taxon>
        <taxon>core chlorophytes</taxon>
        <taxon>Chlorophyceae</taxon>
        <taxon>CS clade</taxon>
        <taxon>Chlamydomonadales</taxon>
        <taxon>Chlamydomonadaceae</taxon>
        <taxon>Chlamydomonas</taxon>
    </lineage>
</organism>
<feature type="compositionally biased region" description="Polar residues" evidence="7">
    <location>
        <begin position="57"/>
        <end position="78"/>
    </location>
</feature>
<feature type="region of interest" description="Disordered" evidence="7">
    <location>
        <begin position="428"/>
        <end position="489"/>
    </location>
</feature>
<dbReference type="FunFam" id="3.30.200.20:FF:000039">
    <property type="entry name" value="receptor-like protein kinase FERONIA"/>
    <property type="match status" value="1"/>
</dbReference>
<dbReference type="OrthoDB" id="535797at2759"/>
<evidence type="ECO:0000256" key="5">
    <source>
        <dbReference type="ARBA" id="ARBA00022840"/>
    </source>
</evidence>
<dbReference type="AlphaFoldDB" id="A0A250XMT6"/>
<keyword evidence="10" id="KW-1185">Reference proteome</keyword>
<feature type="binding site" evidence="6">
    <location>
        <position position="130"/>
    </location>
    <ligand>
        <name>ATP</name>
        <dbReference type="ChEBI" id="CHEBI:30616"/>
    </ligand>
</feature>
<dbReference type="InterPro" id="IPR000719">
    <property type="entry name" value="Prot_kinase_dom"/>
</dbReference>
<feature type="compositionally biased region" description="Low complexity" evidence="7">
    <location>
        <begin position="1"/>
        <end position="17"/>
    </location>
</feature>
<keyword evidence="1" id="KW-0723">Serine/threonine-protein kinase</keyword>
<dbReference type="PROSITE" id="PS50011">
    <property type="entry name" value="PROTEIN_KINASE_DOM"/>
    <property type="match status" value="1"/>
</dbReference>
<dbReference type="PROSITE" id="PS00108">
    <property type="entry name" value="PROTEIN_KINASE_ST"/>
    <property type="match status" value="1"/>
</dbReference>
<dbReference type="STRING" id="1157962.A0A250XMT6"/>
<sequence>MGSATSSNSSTWAQSNSLRRTQDNASLRSAASAPPVVQVAPRNADNAPSGHRMPVVTASSRNAVSSTMQGPSGRNPASESDDGVRACCKFRLVDLSEATSGFSAANVIGEGGFGKVYRGTLLDGTDVAVKRLDPLSLQGDREFYAEVGMLTRLRHPNLVCIMGMCNENGQKLGVFEYMPRGSLRELLDKKILSWRDRMTVAVGSARGLAFLHEISQPSVIHCDFKSTNVLIDAYGQAHVADFGLARHIGGYRPPVKGLGSMPFASPDITTVTSIRGTYGYLSPEYLEKGHASVRADVFAFGVVMLELMTGLQPVDTSRGKGWEVLADWLRPKLRQPDEMFKLLDPSVSEQASAVQVAVMCEIAEACLRANPRERPSMLEVIKTLSAVSRLNEASTLSLSVHDSMTDQASASLIPSPVGQVTAQPRKLTIPPARSSAGTKQSSNSAGSFTAQPNNGIRGHHDATPHGSLVTDWSSQEPASGGLTKSKPPLAPLIGIVSGAEVQVSSNGISRPHTGLAIDKALPLDLDKPTGFGVDKAPSTAFAELHQRSTGNQDQKPSRSASRSASPGVTDGGGRLLTPSYQQPRGLPQVNIFGMPGL</sequence>
<dbReference type="EMBL" id="BEGY01000125">
    <property type="protein sequence ID" value="GAX84415.1"/>
    <property type="molecule type" value="Genomic_DNA"/>
</dbReference>
<evidence type="ECO:0000259" key="8">
    <source>
        <dbReference type="PROSITE" id="PS50011"/>
    </source>
</evidence>
<dbReference type="Gene3D" id="1.10.510.10">
    <property type="entry name" value="Transferase(Phosphotransferase) domain 1"/>
    <property type="match status" value="1"/>
</dbReference>
<feature type="domain" description="Protein kinase" evidence="8">
    <location>
        <begin position="102"/>
        <end position="387"/>
    </location>
</feature>
<dbReference type="PANTHER" id="PTHR47989:SF22">
    <property type="entry name" value="SERINE_THREONINE-PROTEIN KINASE-LIKE PROTEIN CCR1"/>
    <property type="match status" value="1"/>
</dbReference>
<feature type="region of interest" description="Disordered" evidence="7">
    <location>
        <begin position="545"/>
        <end position="597"/>
    </location>
</feature>
<name>A0A250XMT6_9CHLO</name>
<dbReference type="InterPro" id="IPR017441">
    <property type="entry name" value="Protein_kinase_ATP_BS"/>
</dbReference>
<feature type="compositionally biased region" description="Low complexity" evidence="7">
    <location>
        <begin position="557"/>
        <end position="566"/>
    </location>
</feature>
<evidence type="ECO:0000256" key="3">
    <source>
        <dbReference type="ARBA" id="ARBA00022741"/>
    </source>
</evidence>
<evidence type="ECO:0000313" key="9">
    <source>
        <dbReference type="EMBL" id="GAX84415.1"/>
    </source>
</evidence>
<comment type="caution">
    <text evidence="9">The sequence shown here is derived from an EMBL/GenBank/DDBJ whole genome shotgun (WGS) entry which is preliminary data.</text>
</comment>
<feature type="compositionally biased region" description="Polar residues" evidence="7">
    <location>
        <begin position="435"/>
        <end position="454"/>
    </location>
</feature>
<dbReference type="GO" id="GO:0005524">
    <property type="term" value="F:ATP binding"/>
    <property type="evidence" value="ECO:0007669"/>
    <property type="project" value="UniProtKB-UniRule"/>
</dbReference>
<evidence type="ECO:0000256" key="2">
    <source>
        <dbReference type="ARBA" id="ARBA00022679"/>
    </source>
</evidence>
<dbReference type="Pfam" id="PF00069">
    <property type="entry name" value="Pkinase"/>
    <property type="match status" value="1"/>
</dbReference>
<keyword evidence="4" id="KW-0418">Kinase</keyword>
<feature type="region of interest" description="Disordered" evidence="7">
    <location>
        <begin position="1"/>
        <end position="82"/>
    </location>
</feature>
<evidence type="ECO:0000313" key="10">
    <source>
        <dbReference type="Proteomes" id="UP000232323"/>
    </source>
</evidence>
<accession>A0A250XMT6</accession>
<evidence type="ECO:0000256" key="4">
    <source>
        <dbReference type="ARBA" id="ARBA00022777"/>
    </source>
</evidence>
<evidence type="ECO:0000256" key="1">
    <source>
        <dbReference type="ARBA" id="ARBA00022527"/>
    </source>
</evidence>